<keyword evidence="3" id="KW-1185">Reference proteome</keyword>
<feature type="chain" id="PRO_5014446905" description="DUF3108 domain-containing protein" evidence="1">
    <location>
        <begin position="19"/>
        <end position="213"/>
    </location>
</feature>
<sequence length="213" mass="24292">MKVLLIATLALWAQQAAAALPDLQAIVRYETVSQGADGVEKTLRYSEKWVRQGGHVWRERLGAAVPHRHDDDGHQHLDFAAAPRHVWQDKKGQLNVEFIHAAKQERIVVERREWSDAGFDGSWARASQLVDIAQLRGFSKKNENADTIVYTKAGKTLRWSQRWQMPLRVSLQSADGRQRETITVEPQALPPSAQQPWKRSANWPARDYLDTLD</sequence>
<organism evidence="2 3">
    <name type="scientific">Chromobacterium sinusclupearum</name>
    <dbReference type="NCBI Taxonomy" id="2077146"/>
    <lineage>
        <taxon>Bacteria</taxon>
        <taxon>Pseudomonadati</taxon>
        <taxon>Pseudomonadota</taxon>
        <taxon>Betaproteobacteria</taxon>
        <taxon>Neisseriales</taxon>
        <taxon>Chromobacteriaceae</taxon>
        <taxon>Chromobacterium</taxon>
    </lineage>
</organism>
<keyword evidence="1" id="KW-0732">Signal</keyword>
<evidence type="ECO:0000313" key="3">
    <source>
        <dbReference type="Proteomes" id="UP000236416"/>
    </source>
</evidence>
<evidence type="ECO:0000256" key="1">
    <source>
        <dbReference type="SAM" id="SignalP"/>
    </source>
</evidence>
<evidence type="ECO:0000313" key="2">
    <source>
        <dbReference type="EMBL" id="POA98738.1"/>
    </source>
</evidence>
<dbReference type="AlphaFoldDB" id="A0A2K4MNU0"/>
<accession>A0A2K4MNU0</accession>
<feature type="signal peptide" evidence="1">
    <location>
        <begin position="1"/>
        <end position="18"/>
    </location>
</feature>
<dbReference type="RefSeq" id="WP_103319811.1">
    <property type="nucleotide sequence ID" value="NZ_PPTF01000041.1"/>
</dbReference>
<name>A0A2K4MNU0_9NEIS</name>
<reference evidence="2 3" key="1">
    <citation type="submission" date="2018-01" db="EMBL/GenBank/DDBJ databases">
        <title>Genomic Sequence of Chromobacterium MWU13-2610 from wild cranberry bogs within the Cape Cod National Seashore.</title>
        <authorList>
            <person name="O'Hara-Hanley K."/>
            <person name="Soby S."/>
            <person name="Harrison A."/>
        </authorList>
    </citation>
    <scope>NUCLEOTIDE SEQUENCE [LARGE SCALE GENOMIC DNA]</scope>
    <source>
        <strain evidence="2 3">MWU13-2610</strain>
    </source>
</reference>
<protein>
    <recommendedName>
        <fullName evidence="4">DUF3108 domain-containing protein</fullName>
    </recommendedName>
</protein>
<comment type="caution">
    <text evidence="2">The sequence shown here is derived from an EMBL/GenBank/DDBJ whole genome shotgun (WGS) entry which is preliminary data.</text>
</comment>
<dbReference type="Proteomes" id="UP000236416">
    <property type="component" value="Unassembled WGS sequence"/>
</dbReference>
<dbReference type="EMBL" id="PPTF01000041">
    <property type="protein sequence ID" value="POA98738.1"/>
    <property type="molecule type" value="Genomic_DNA"/>
</dbReference>
<proteinExistence type="predicted"/>
<evidence type="ECO:0008006" key="4">
    <source>
        <dbReference type="Google" id="ProtNLM"/>
    </source>
</evidence>
<gene>
    <name evidence="2" type="ORF">C2134_10305</name>
</gene>